<dbReference type="Proteomes" id="UP000186922">
    <property type="component" value="Unassembled WGS sequence"/>
</dbReference>
<dbReference type="GO" id="GO:0005886">
    <property type="term" value="C:plasma membrane"/>
    <property type="evidence" value="ECO:0007669"/>
    <property type="project" value="TreeGrafter"/>
</dbReference>
<dbReference type="InterPro" id="IPR028082">
    <property type="entry name" value="Peripla_BP_I"/>
</dbReference>
<dbReference type="OrthoDB" id="1890790at2759"/>
<dbReference type="GO" id="GO:0004672">
    <property type="term" value="F:protein kinase activity"/>
    <property type="evidence" value="ECO:0007669"/>
    <property type="project" value="InterPro"/>
</dbReference>
<dbReference type="GO" id="GO:0004383">
    <property type="term" value="F:guanylate cyclase activity"/>
    <property type="evidence" value="ECO:0007669"/>
    <property type="project" value="TreeGrafter"/>
</dbReference>
<dbReference type="PANTHER" id="PTHR11920">
    <property type="entry name" value="GUANYLYL CYCLASE"/>
    <property type="match status" value="1"/>
</dbReference>
<dbReference type="EMBL" id="BDGG01000003">
    <property type="protein sequence ID" value="GAU95883.1"/>
    <property type="molecule type" value="Genomic_DNA"/>
</dbReference>
<evidence type="ECO:0000256" key="2">
    <source>
        <dbReference type="ARBA" id="ARBA00023239"/>
    </source>
</evidence>
<dbReference type="SUPFAM" id="SSF53822">
    <property type="entry name" value="Periplasmic binding protein-like I"/>
    <property type="match status" value="1"/>
</dbReference>
<dbReference type="STRING" id="947166.A0A1D1VAJ4"/>
<protein>
    <recommendedName>
        <fullName evidence="3">Serine-threonine/tyrosine-protein kinase catalytic domain-containing protein</fullName>
    </recommendedName>
</protein>
<dbReference type="InterPro" id="IPR001245">
    <property type="entry name" value="Ser-Thr/Tyr_kinase_cat_dom"/>
</dbReference>
<dbReference type="GO" id="GO:0000166">
    <property type="term" value="F:nucleotide binding"/>
    <property type="evidence" value="ECO:0007669"/>
    <property type="project" value="UniProtKB-KW"/>
</dbReference>
<keyword evidence="2" id="KW-0456">Lyase</keyword>
<sequence length="238" mass="27119">MALELFPLIYRGSIKYNDADQVNDEARQAFRSLIMAKRKPPVDIDTDSFANKVKYLAREKYNYTFRPLEDMDPTITAHYESVTVYAQDIAKMVTSESYSDFQGNVVADRIKQSSDYEGVSGTLHIGGDGERDIDMGLRGFKWEEGKFQLKSIPSTNLHKFIGMGMTDRGVCEHIIYEVCSKGTMTDILHNEMIKLDWSFKNSLIKDIVFGMTYLYATPILSHGFLNSHTCLIDSRFSV</sequence>
<dbReference type="Gene3D" id="1.10.510.10">
    <property type="entry name" value="Transferase(Phosphotransferase) domain 1"/>
    <property type="match status" value="1"/>
</dbReference>
<dbReference type="Pfam" id="PF07714">
    <property type="entry name" value="PK_Tyr_Ser-Thr"/>
    <property type="match status" value="1"/>
</dbReference>
<dbReference type="GO" id="GO:0007168">
    <property type="term" value="P:receptor guanylyl cyclase signaling pathway"/>
    <property type="evidence" value="ECO:0007669"/>
    <property type="project" value="TreeGrafter"/>
</dbReference>
<proteinExistence type="predicted"/>
<dbReference type="SUPFAM" id="SSF56112">
    <property type="entry name" value="Protein kinase-like (PK-like)"/>
    <property type="match status" value="1"/>
</dbReference>
<organism evidence="4 5">
    <name type="scientific">Ramazzottius varieornatus</name>
    <name type="common">Water bear</name>
    <name type="synonym">Tardigrade</name>
    <dbReference type="NCBI Taxonomy" id="947166"/>
    <lineage>
        <taxon>Eukaryota</taxon>
        <taxon>Metazoa</taxon>
        <taxon>Ecdysozoa</taxon>
        <taxon>Tardigrada</taxon>
        <taxon>Eutardigrada</taxon>
        <taxon>Parachela</taxon>
        <taxon>Hypsibioidea</taxon>
        <taxon>Ramazzottiidae</taxon>
        <taxon>Ramazzottius</taxon>
    </lineage>
</organism>
<accession>A0A1D1VAJ4</accession>
<feature type="domain" description="Serine-threonine/tyrosine-protein kinase catalytic" evidence="3">
    <location>
        <begin position="149"/>
        <end position="235"/>
    </location>
</feature>
<evidence type="ECO:0000313" key="5">
    <source>
        <dbReference type="Proteomes" id="UP000186922"/>
    </source>
</evidence>
<keyword evidence="5" id="KW-1185">Reference proteome</keyword>
<dbReference type="AlphaFoldDB" id="A0A1D1VAJ4"/>
<comment type="caution">
    <text evidence="4">The sequence shown here is derived from an EMBL/GenBank/DDBJ whole genome shotgun (WGS) entry which is preliminary data.</text>
</comment>
<keyword evidence="1" id="KW-0547">Nucleotide-binding</keyword>
<dbReference type="GO" id="GO:0004016">
    <property type="term" value="F:adenylate cyclase activity"/>
    <property type="evidence" value="ECO:0007669"/>
    <property type="project" value="TreeGrafter"/>
</dbReference>
<dbReference type="Gene3D" id="3.40.50.2300">
    <property type="match status" value="1"/>
</dbReference>
<dbReference type="InterPro" id="IPR050401">
    <property type="entry name" value="Cyclic_nucleotide_synthase"/>
</dbReference>
<evidence type="ECO:0000313" key="4">
    <source>
        <dbReference type="EMBL" id="GAU95883.1"/>
    </source>
</evidence>
<dbReference type="InterPro" id="IPR011009">
    <property type="entry name" value="Kinase-like_dom_sf"/>
</dbReference>
<dbReference type="PANTHER" id="PTHR11920:SF501">
    <property type="entry name" value="GUANYLATE CYCLASE 32E"/>
    <property type="match status" value="1"/>
</dbReference>
<evidence type="ECO:0000259" key="3">
    <source>
        <dbReference type="Pfam" id="PF07714"/>
    </source>
</evidence>
<reference evidence="4 5" key="1">
    <citation type="journal article" date="2016" name="Nat. Commun.">
        <title>Extremotolerant tardigrade genome and improved radiotolerance of human cultured cells by tardigrade-unique protein.</title>
        <authorList>
            <person name="Hashimoto T."/>
            <person name="Horikawa D.D."/>
            <person name="Saito Y."/>
            <person name="Kuwahara H."/>
            <person name="Kozuka-Hata H."/>
            <person name="Shin-I T."/>
            <person name="Minakuchi Y."/>
            <person name="Ohishi K."/>
            <person name="Motoyama A."/>
            <person name="Aizu T."/>
            <person name="Enomoto A."/>
            <person name="Kondo K."/>
            <person name="Tanaka S."/>
            <person name="Hara Y."/>
            <person name="Koshikawa S."/>
            <person name="Sagara H."/>
            <person name="Miura T."/>
            <person name="Yokobori S."/>
            <person name="Miyagawa K."/>
            <person name="Suzuki Y."/>
            <person name="Kubo T."/>
            <person name="Oyama M."/>
            <person name="Kohara Y."/>
            <person name="Fujiyama A."/>
            <person name="Arakawa K."/>
            <person name="Katayama T."/>
            <person name="Toyoda A."/>
            <person name="Kunieda T."/>
        </authorList>
    </citation>
    <scope>NUCLEOTIDE SEQUENCE [LARGE SCALE GENOMIC DNA]</scope>
    <source>
        <strain evidence="4 5">YOKOZUNA-1</strain>
    </source>
</reference>
<dbReference type="GO" id="GO:0001653">
    <property type="term" value="F:peptide receptor activity"/>
    <property type="evidence" value="ECO:0007669"/>
    <property type="project" value="TreeGrafter"/>
</dbReference>
<name>A0A1D1VAJ4_RAMVA</name>
<gene>
    <name evidence="4" type="primary">RvY_07419</name>
    <name evidence="4" type="synonym">RvY_07419.1</name>
    <name evidence="4" type="ORF">RvY_07419-1</name>
</gene>
<evidence type="ECO:0000256" key="1">
    <source>
        <dbReference type="ARBA" id="ARBA00022741"/>
    </source>
</evidence>